<feature type="compositionally biased region" description="Low complexity" evidence="1">
    <location>
        <begin position="69"/>
        <end position="78"/>
    </location>
</feature>
<protein>
    <submittedName>
        <fullName evidence="2">Uncharacterized protein</fullName>
    </submittedName>
</protein>
<gene>
    <name evidence="2" type="ORF">URODEC1_LOCUS48295</name>
</gene>
<feature type="region of interest" description="Disordered" evidence="1">
    <location>
        <begin position="406"/>
        <end position="530"/>
    </location>
</feature>
<evidence type="ECO:0000313" key="3">
    <source>
        <dbReference type="Proteomes" id="UP001497457"/>
    </source>
</evidence>
<dbReference type="PANTHER" id="PTHR31008">
    <property type="entry name" value="COP1-INTERACTING PROTEIN-RELATED"/>
    <property type="match status" value="1"/>
</dbReference>
<feature type="compositionally biased region" description="Low complexity" evidence="1">
    <location>
        <begin position="428"/>
        <end position="450"/>
    </location>
</feature>
<dbReference type="EMBL" id="OZ075112">
    <property type="protein sequence ID" value="CAL4967316.1"/>
    <property type="molecule type" value="Genomic_DNA"/>
</dbReference>
<reference evidence="2 3" key="2">
    <citation type="submission" date="2024-10" db="EMBL/GenBank/DDBJ databases">
        <authorList>
            <person name="Ryan C."/>
        </authorList>
    </citation>
    <scope>NUCLEOTIDE SEQUENCE [LARGE SCALE GENOMIC DNA]</scope>
</reference>
<dbReference type="Proteomes" id="UP001497457">
    <property type="component" value="Chromosome 2b"/>
</dbReference>
<organism evidence="2 3">
    <name type="scientific">Urochloa decumbens</name>
    <dbReference type="NCBI Taxonomy" id="240449"/>
    <lineage>
        <taxon>Eukaryota</taxon>
        <taxon>Viridiplantae</taxon>
        <taxon>Streptophyta</taxon>
        <taxon>Embryophyta</taxon>
        <taxon>Tracheophyta</taxon>
        <taxon>Spermatophyta</taxon>
        <taxon>Magnoliopsida</taxon>
        <taxon>Liliopsida</taxon>
        <taxon>Poales</taxon>
        <taxon>Poaceae</taxon>
        <taxon>PACMAD clade</taxon>
        <taxon>Panicoideae</taxon>
        <taxon>Panicodae</taxon>
        <taxon>Paniceae</taxon>
        <taxon>Melinidinae</taxon>
        <taxon>Urochloa</taxon>
    </lineage>
</organism>
<feature type="region of interest" description="Disordered" evidence="1">
    <location>
        <begin position="32"/>
        <end position="86"/>
    </location>
</feature>
<feature type="compositionally biased region" description="Basic and acidic residues" evidence="1">
    <location>
        <begin position="346"/>
        <end position="364"/>
    </location>
</feature>
<name>A0ABC8ZX46_9POAL</name>
<feature type="compositionally biased region" description="Low complexity" evidence="1">
    <location>
        <begin position="295"/>
        <end position="309"/>
    </location>
</feature>
<feature type="compositionally biased region" description="Low complexity" evidence="1">
    <location>
        <begin position="125"/>
        <end position="135"/>
    </location>
</feature>
<evidence type="ECO:0000313" key="2">
    <source>
        <dbReference type="EMBL" id="CAL4967316.1"/>
    </source>
</evidence>
<feature type="compositionally biased region" description="Basic and acidic residues" evidence="1">
    <location>
        <begin position="150"/>
        <end position="165"/>
    </location>
</feature>
<dbReference type="PANTHER" id="PTHR31008:SF26">
    <property type="entry name" value="OS02G0781900 PROTEIN"/>
    <property type="match status" value="1"/>
</dbReference>
<accession>A0ABC8ZX46</accession>
<evidence type="ECO:0000256" key="1">
    <source>
        <dbReference type="SAM" id="MobiDB-lite"/>
    </source>
</evidence>
<reference evidence="3" key="1">
    <citation type="submission" date="2024-06" db="EMBL/GenBank/DDBJ databases">
        <authorList>
            <person name="Ryan C."/>
        </authorList>
    </citation>
    <scope>NUCLEOTIDE SEQUENCE [LARGE SCALE GENOMIC DNA]</scope>
</reference>
<keyword evidence="3" id="KW-1185">Reference proteome</keyword>
<feature type="compositionally biased region" description="Polar residues" evidence="1">
    <location>
        <begin position="459"/>
        <end position="479"/>
    </location>
</feature>
<proteinExistence type="predicted"/>
<feature type="compositionally biased region" description="Basic and acidic residues" evidence="1">
    <location>
        <begin position="33"/>
        <end position="49"/>
    </location>
</feature>
<feature type="region of interest" description="Disordered" evidence="1">
    <location>
        <begin position="125"/>
        <end position="385"/>
    </location>
</feature>
<feature type="compositionally biased region" description="Low complexity" evidence="1">
    <location>
        <begin position="183"/>
        <end position="206"/>
    </location>
</feature>
<feature type="region of interest" description="Disordered" evidence="1">
    <location>
        <begin position="558"/>
        <end position="599"/>
    </location>
</feature>
<feature type="compositionally biased region" description="Low complexity" evidence="1">
    <location>
        <begin position="512"/>
        <end position="525"/>
    </location>
</feature>
<dbReference type="AlphaFoldDB" id="A0ABC8ZX46"/>
<sequence>MPRGFGPGGDEAVVDLWAMAADLERQFAGYKQRLADRDDVTPARDHDDDTGGGGGDGCMYEEEEEEAAGGRSSISSGDGDVRGRMYEAYVRRRDERLREGWRARMERKEAEVKALWAQLELAAAGRAGAGAEKAPGCGGDPTVAATTAGDESKTERSDDDKRRSSDTALAPRRITGKKHARTRSFSSSMTTSMSRSRSSDAGMRRALSQEPLPSEPHASAETSTENQVRRPSGGGAATTTATTARPKTSLRRKSSVKGHGSAKPVGPKLPRSLPRRASSGALEALGREVVLPQKADSAAPVQSSSSPSPFLIKDDRSDVTCDANARVDSPESDHGEVVEAVSDGEPEAKNADVEECCCEEKVDDASPDMFGNPNGEITASDSETEPSYVYINKDVIEEQAMTTVSEPLKLAAGSDDDSNAKTNEEVAEATMQAPADAATAAEIATTNAEEAPARESSADESSFSVRSGLSTRPSCSSRDQSIERLLEADAALLRKKREEQRAEKSTATPKTPGSAGSRVSGGAARSPRETVRGIKKFLSFGKKNRGREVTVVIDCTSPSVPSLADDDSASSGWQSGGSIKPRMGSSDAASNDTDHGYPASPRACSLQSLVAASPAKSELAEIVPQEKTPKLIIGHSSHFDHSTVGGADSRCRAGV</sequence>
<feature type="compositionally biased region" description="Basic and acidic residues" evidence="1">
    <location>
        <begin position="328"/>
        <end position="337"/>
    </location>
</feature>